<dbReference type="Gene3D" id="3.60.15.10">
    <property type="entry name" value="Ribonuclease Z/Hydroxyacylglutathione hydrolase-like"/>
    <property type="match status" value="1"/>
</dbReference>
<feature type="domain" description="Metallo-beta-lactamase" evidence="5">
    <location>
        <begin position="41"/>
        <end position="243"/>
    </location>
</feature>
<keyword evidence="7" id="KW-1185">Reference proteome</keyword>
<accession>A0A6G8PXW7</accession>
<reference evidence="6 7" key="1">
    <citation type="submission" date="2019-10" db="EMBL/GenBank/DDBJ databases">
        <title>Rubrobacter sp nov SCSIO 52915 isolated from a deep-sea sediment in the South China Sea.</title>
        <authorList>
            <person name="Chen R.W."/>
        </authorList>
    </citation>
    <scope>NUCLEOTIDE SEQUENCE [LARGE SCALE GENOMIC DNA]</scope>
    <source>
        <strain evidence="6 7">SCSIO 52915</strain>
    </source>
</reference>
<gene>
    <name evidence="6" type="ORF">GBA65_11570</name>
</gene>
<evidence type="ECO:0000256" key="2">
    <source>
        <dbReference type="ARBA" id="ARBA00022723"/>
    </source>
</evidence>
<name>A0A6G8PXW7_9ACTN</name>
<evidence type="ECO:0000313" key="7">
    <source>
        <dbReference type="Proteomes" id="UP000502706"/>
    </source>
</evidence>
<sequence length="267" mass="29139">MARETLKVGEIEVRVLDDGIFVTDAGNLFGPDAKRAKIKGGMHPVLVRSGDALVLLDAGFGPELPEMLVGRYEIRRERGLVEDLEEAGYDPGDVTHLVLSHLDPDHVGWALNSNSFPNATVYAQEAALEEARKMPEKDGRRLAVSPVENGVYEGWFELLEGPSEIVEGVRVEVRSGHAEGHQIVWIESGDEAALYTADLAPAKIWLNPDLISGVDTDPEAARKNRIEVLTEAEERGAPVILYHEPKDFLVRIQGKDGGFEGVSLGDA</sequence>
<evidence type="ECO:0000256" key="4">
    <source>
        <dbReference type="ARBA" id="ARBA00022833"/>
    </source>
</evidence>
<keyword evidence="3 6" id="KW-0378">Hydrolase</keyword>
<dbReference type="Proteomes" id="UP000502706">
    <property type="component" value="Chromosome"/>
</dbReference>
<dbReference type="PANTHER" id="PTHR42978">
    <property type="entry name" value="QUORUM-QUENCHING LACTONASE YTNP-RELATED-RELATED"/>
    <property type="match status" value="1"/>
</dbReference>
<organism evidence="6 7">
    <name type="scientific">Rubrobacter marinus</name>
    <dbReference type="NCBI Taxonomy" id="2653852"/>
    <lineage>
        <taxon>Bacteria</taxon>
        <taxon>Bacillati</taxon>
        <taxon>Actinomycetota</taxon>
        <taxon>Rubrobacteria</taxon>
        <taxon>Rubrobacterales</taxon>
        <taxon>Rubrobacteraceae</taxon>
        <taxon>Rubrobacter</taxon>
    </lineage>
</organism>
<dbReference type="SUPFAM" id="SSF56281">
    <property type="entry name" value="Metallo-hydrolase/oxidoreductase"/>
    <property type="match status" value="1"/>
</dbReference>
<dbReference type="GO" id="GO:0016787">
    <property type="term" value="F:hydrolase activity"/>
    <property type="evidence" value="ECO:0007669"/>
    <property type="project" value="UniProtKB-KW"/>
</dbReference>
<dbReference type="InterPro" id="IPR001279">
    <property type="entry name" value="Metallo-B-lactamas"/>
</dbReference>
<dbReference type="RefSeq" id="WP_166396714.1">
    <property type="nucleotide sequence ID" value="NZ_CP045121.1"/>
</dbReference>
<dbReference type="SMART" id="SM00849">
    <property type="entry name" value="Lactamase_B"/>
    <property type="match status" value="1"/>
</dbReference>
<keyword evidence="4" id="KW-0862">Zinc</keyword>
<comment type="similarity">
    <text evidence="1">Belongs to the metallo-beta-lactamase superfamily.</text>
</comment>
<protein>
    <submittedName>
        <fullName evidence="6">MBL fold metallo-hydrolase</fullName>
    </submittedName>
</protein>
<keyword evidence="2" id="KW-0479">Metal-binding</keyword>
<dbReference type="AlphaFoldDB" id="A0A6G8PXW7"/>
<evidence type="ECO:0000259" key="5">
    <source>
        <dbReference type="SMART" id="SM00849"/>
    </source>
</evidence>
<dbReference type="PANTHER" id="PTHR42978:SF6">
    <property type="entry name" value="QUORUM-QUENCHING LACTONASE YTNP-RELATED"/>
    <property type="match status" value="1"/>
</dbReference>
<dbReference type="GO" id="GO:0046872">
    <property type="term" value="F:metal ion binding"/>
    <property type="evidence" value="ECO:0007669"/>
    <property type="project" value="UniProtKB-KW"/>
</dbReference>
<proteinExistence type="inferred from homology"/>
<evidence type="ECO:0000313" key="6">
    <source>
        <dbReference type="EMBL" id="QIN79053.1"/>
    </source>
</evidence>
<dbReference type="InterPro" id="IPR036866">
    <property type="entry name" value="RibonucZ/Hydroxyglut_hydro"/>
</dbReference>
<evidence type="ECO:0000256" key="3">
    <source>
        <dbReference type="ARBA" id="ARBA00022801"/>
    </source>
</evidence>
<dbReference type="EMBL" id="CP045121">
    <property type="protein sequence ID" value="QIN79053.1"/>
    <property type="molecule type" value="Genomic_DNA"/>
</dbReference>
<evidence type="ECO:0000256" key="1">
    <source>
        <dbReference type="ARBA" id="ARBA00007749"/>
    </source>
</evidence>
<dbReference type="Pfam" id="PF00753">
    <property type="entry name" value="Lactamase_B"/>
    <property type="match status" value="1"/>
</dbReference>
<dbReference type="InterPro" id="IPR051013">
    <property type="entry name" value="MBL_superfamily_lactonases"/>
</dbReference>
<dbReference type="KEGG" id="rmar:GBA65_11570"/>